<evidence type="ECO:0000313" key="2">
    <source>
        <dbReference type="Proteomes" id="UP001484239"/>
    </source>
</evidence>
<dbReference type="GO" id="GO:0008168">
    <property type="term" value="F:methyltransferase activity"/>
    <property type="evidence" value="ECO:0007669"/>
    <property type="project" value="UniProtKB-KW"/>
</dbReference>
<dbReference type="EC" id="2.1.1.-" evidence="1"/>
<gene>
    <name evidence="1" type="ORF">WI372_08605</name>
</gene>
<dbReference type="Gene3D" id="3.40.50.150">
    <property type="entry name" value="Vaccinia Virus protein VP39"/>
    <property type="match status" value="1"/>
</dbReference>
<dbReference type="InterPro" id="IPR029063">
    <property type="entry name" value="SAM-dependent_MTases_sf"/>
</dbReference>
<dbReference type="SUPFAM" id="SSF53335">
    <property type="entry name" value="S-adenosyl-L-methionine-dependent methyltransferases"/>
    <property type="match status" value="1"/>
</dbReference>
<evidence type="ECO:0000313" key="1">
    <source>
        <dbReference type="EMBL" id="MEK9501035.1"/>
    </source>
</evidence>
<dbReference type="Pfam" id="PF13489">
    <property type="entry name" value="Methyltransf_23"/>
    <property type="match status" value="1"/>
</dbReference>
<dbReference type="RefSeq" id="WP_405286753.1">
    <property type="nucleotide sequence ID" value="NZ_JBBHLI010000004.1"/>
</dbReference>
<organism evidence="1 2">
    <name type="scientific">Gaopeijia maritima</name>
    <dbReference type="NCBI Taxonomy" id="3119007"/>
    <lineage>
        <taxon>Bacteria</taxon>
        <taxon>Pseudomonadati</taxon>
        <taxon>Gemmatimonadota</taxon>
        <taxon>Longimicrobiia</taxon>
        <taxon>Gaopeijiales</taxon>
        <taxon>Gaopeijiaceae</taxon>
        <taxon>Gaopeijia</taxon>
    </lineage>
</organism>
<keyword evidence="2" id="KW-1185">Reference proteome</keyword>
<comment type="caution">
    <text evidence="1">The sequence shown here is derived from an EMBL/GenBank/DDBJ whole genome shotgun (WGS) entry which is preliminary data.</text>
</comment>
<dbReference type="EMBL" id="JBBHLI010000004">
    <property type="protein sequence ID" value="MEK9501035.1"/>
    <property type="molecule type" value="Genomic_DNA"/>
</dbReference>
<keyword evidence="1" id="KW-0808">Transferase</keyword>
<reference evidence="1 2" key="1">
    <citation type="submission" date="2024-02" db="EMBL/GenBank/DDBJ databases">
        <title>A novel Gemmatimonadota bacterium.</title>
        <authorList>
            <person name="Du Z.-J."/>
            <person name="Ye Y.-Q."/>
        </authorList>
    </citation>
    <scope>NUCLEOTIDE SEQUENCE [LARGE SCALE GENOMIC DNA]</scope>
    <source>
        <strain evidence="1 2">DH-20</strain>
    </source>
</reference>
<dbReference type="Proteomes" id="UP001484239">
    <property type="component" value="Unassembled WGS sequence"/>
</dbReference>
<protein>
    <submittedName>
        <fullName evidence="1">Class I SAM-dependent methyltransferase</fullName>
        <ecNumber evidence="1">2.1.1.-</ecNumber>
    </submittedName>
</protein>
<accession>A0ABU9EBV0</accession>
<keyword evidence="1" id="KW-0489">Methyltransferase</keyword>
<proteinExistence type="predicted"/>
<dbReference type="GO" id="GO:0032259">
    <property type="term" value="P:methylation"/>
    <property type="evidence" value="ECO:0007669"/>
    <property type="project" value="UniProtKB-KW"/>
</dbReference>
<name>A0ABU9EBV0_9BACT</name>
<sequence length="222" mass="24477">MTADPPVGEASDKRYDRAYFDRWYRGEESPPGLGSSLERNVALAVAAAESVLDRPLRTVLDVGCGEGRWQPVLHALRPEAAYLGIDPSEYAVERFGEARNLRLGGFDELHLHVFDDPFDLVVCSDVMHYLDARTILRGLDTLVDLVGGVALLEVFTADDVVEGDREGFHLREPAWYRRAFTAAGLRALGLQLWVHHEIAEDLDALDLPMSALPGRPPETAGG</sequence>
<dbReference type="CDD" id="cd02440">
    <property type="entry name" value="AdoMet_MTases"/>
    <property type="match status" value="1"/>
</dbReference>